<dbReference type="STRING" id="1499966.U14_01681"/>
<dbReference type="GO" id="GO:0005524">
    <property type="term" value="F:ATP binding"/>
    <property type="evidence" value="ECO:0007669"/>
    <property type="project" value="UniProtKB-KW"/>
</dbReference>
<dbReference type="HOGENOM" id="CLU_000604_92_3_0"/>
<reference evidence="11" key="1">
    <citation type="journal article" date="2015" name="PeerJ">
        <title>First genomic representation of candidate bacterial phylum KSB3 points to enhanced environmental sensing as a trigger of wastewater bulking.</title>
        <authorList>
            <person name="Sekiguchi Y."/>
            <person name="Ohashi A."/>
            <person name="Parks D.H."/>
            <person name="Yamauchi T."/>
            <person name="Tyson G.W."/>
            <person name="Hugenholtz P."/>
        </authorList>
    </citation>
    <scope>NUCLEOTIDE SEQUENCE [LARGE SCALE GENOMIC DNA]</scope>
</reference>
<name>A0A0S6VST8_9BACT</name>
<evidence type="ECO:0000256" key="9">
    <source>
        <dbReference type="ARBA" id="ARBA00023136"/>
    </source>
</evidence>
<evidence type="ECO:0000256" key="1">
    <source>
        <dbReference type="ARBA" id="ARBA00004202"/>
    </source>
</evidence>
<protein>
    <submittedName>
        <fullName evidence="11">ABC transporter, nucleotide binding/ATPase protein (Sugar)</fullName>
    </submittedName>
</protein>
<evidence type="ECO:0000256" key="3">
    <source>
        <dbReference type="ARBA" id="ARBA00022475"/>
    </source>
</evidence>
<dbReference type="InterPro" id="IPR003439">
    <property type="entry name" value="ABC_transporter-like_ATP-bd"/>
</dbReference>
<dbReference type="InterPro" id="IPR027417">
    <property type="entry name" value="P-loop_NTPase"/>
</dbReference>
<keyword evidence="5" id="KW-0677">Repeat</keyword>
<dbReference type="Proteomes" id="UP000030700">
    <property type="component" value="Unassembled WGS sequence"/>
</dbReference>
<dbReference type="PANTHER" id="PTHR43790">
    <property type="entry name" value="CARBOHYDRATE TRANSPORT ATP-BINDING PROTEIN MG119-RELATED"/>
    <property type="match status" value="1"/>
</dbReference>
<dbReference type="Gene3D" id="3.40.50.300">
    <property type="entry name" value="P-loop containing nucleotide triphosphate hydrolases"/>
    <property type="match status" value="2"/>
</dbReference>
<keyword evidence="6" id="KW-0547">Nucleotide-binding</keyword>
<dbReference type="AlphaFoldDB" id="A0A0S6VST8"/>
<evidence type="ECO:0000256" key="4">
    <source>
        <dbReference type="ARBA" id="ARBA00022597"/>
    </source>
</evidence>
<accession>A0A0S6VST8</accession>
<dbReference type="PROSITE" id="PS50893">
    <property type="entry name" value="ABC_TRANSPORTER_2"/>
    <property type="match status" value="2"/>
</dbReference>
<sequence>MTAEIALEVKGIEKSFPGTKALSGVNFQLRQGEIHALVGENGAGKSTLMNIIDGIYQPDAGEIFVQGKKVQMKNPYDAQRCGIGFVHQEIALCPHVTVAENVYMSTINASHALFMNYKQFYQKTANVLKRLSPIKPDAMVRDLSISSQQVVEIAKALTLDCKILILDEPTAALTESETDALFAIMQSLKNQGISIIYISHRMAEVFTQCDRVSILRDGHYIGTYDVSETDSHTIVNKMVGRELSDLYPKKMAGRTEEHDVLLEVCHLSNGKRFKDINFKLYRGEILGLAGLVGAGRSEVAKAICGLHPRQHGEVIFQGQITNIKHYEDAIAQGLVYLTEDRKVEGVFLDLSIKQNISAMNVKQVSSNGFMDKTKEESQAQYFSKQLQVKCSSLAQKAASLSGGNQQKILIAKLLSVKPAVILIDEPTRGIDVGAKSEIHKLIRELANQGIGVIMISSELPEVIGMCDRVLVMHEGRQSGILTGEDITEQNIIRLASGL</sequence>
<keyword evidence="3" id="KW-1003">Cell membrane</keyword>
<evidence type="ECO:0000259" key="10">
    <source>
        <dbReference type="PROSITE" id="PS50893"/>
    </source>
</evidence>
<evidence type="ECO:0000313" key="12">
    <source>
        <dbReference type="Proteomes" id="UP000030700"/>
    </source>
</evidence>
<dbReference type="GO" id="GO:0005886">
    <property type="term" value="C:plasma membrane"/>
    <property type="evidence" value="ECO:0007669"/>
    <property type="project" value="UniProtKB-SubCell"/>
</dbReference>
<comment type="subcellular location">
    <subcellularLocation>
        <location evidence="1">Cell membrane</location>
        <topology evidence="1">Peripheral membrane protein</topology>
    </subcellularLocation>
</comment>
<evidence type="ECO:0000256" key="2">
    <source>
        <dbReference type="ARBA" id="ARBA00022448"/>
    </source>
</evidence>
<keyword evidence="8" id="KW-1278">Translocase</keyword>
<evidence type="ECO:0000313" key="11">
    <source>
        <dbReference type="EMBL" id="GAK50450.1"/>
    </source>
</evidence>
<dbReference type="CDD" id="cd03215">
    <property type="entry name" value="ABC_Carb_Monos_II"/>
    <property type="match status" value="1"/>
</dbReference>
<dbReference type="Pfam" id="PF00005">
    <property type="entry name" value="ABC_tran"/>
    <property type="match status" value="2"/>
</dbReference>
<feature type="domain" description="ABC transporter" evidence="10">
    <location>
        <begin position="255"/>
        <end position="498"/>
    </location>
</feature>
<evidence type="ECO:0000256" key="7">
    <source>
        <dbReference type="ARBA" id="ARBA00022840"/>
    </source>
</evidence>
<keyword evidence="4" id="KW-0762">Sugar transport</keyword>
<dbReference type="SUPFAM" id="SSF52540">
    <property type="entry name" value="P-loop containing nucleoside triphosphate hydrolases"/>
    <property type="match status" value="2"/>
</dbReference>
<keyword evidence="7" id="KW-0067">ATP-binding</keyword>
<organism evidence="11">
    <name type="scientific">Candidatus Moduliflexus flocculans</name>
    <dbReference type="NCBI Taxonomy" id="1499966"/>
    <lineage>
        <taxon>Bacteria</taxon>
        <taxon>Candidatus Moduliflexota</taxon>
        <taxon>Candidatus Moduliflexia</taxon>
        <taxon>Candidatus Moduliflexales</taxon>
        <taxon>Candidatus Moduliflexaceae</taxon>
    </lineage>
</organism>
<evidence type="ECO:0000256" key="6">
    <source>
        <dbReference type="ARBA" id="ARBA00022741"/>
    </source>
</evidence>
<dbReference type="CDD" id="cd03216">
    <property type="entry name" value="ABC_Carb_Monos_I"/>
    <property type="match status" value="1"/>
</dbReference>
<dbReference type="InterPro" id="IPR017871">
    <property type="entry name" value="ABC_transporter-like_CS"/>
</dbReference>
<feature type="domain" description="ABC transporter" evidence="10">
    <location>
        <begin position="7"/>
        <end position="242"/>
    </location>
</feature>
<dbReference type="PROSITE" id="PS00211">
    <property type="entry name" value="ABC_TRANSPORTER_1"/>
    <property type="match status" value="1"/>
</dbReference>
<dbReference type="FunFam" id="3.40.50.300:FF:000127">
    <property type="entry name" value="Ribose import ATP-binding protein RbsA"/>
    <property type="match status" value="1"/>
</dbReference>
<dbReference type="InterPro" id="IPR050107">
    <property type="entry name" value="ABC_carbohydrate_import_ATPase"/>
</dbReference>
<dbReference type="SMART" id="SM00382">
    <property type="entry name" value="AAA"/>
    <property type="match status" value="2"/>
</dbReference>
<evidence type="ECO:0000256" key="5">
    <source>
        <dbReference type="ARBA" id="ARBA00022737"/>
    </source>
</evidence>
<keyword evidence="9" id="KW-0472">Membrane</keyword>
<dbReference type="GO" id="GO:0016887">
    <property type="term" value="F:ATP hydrolysis activity"/>
    <property type="evidence" value="ECO:0007669"/>
    <property type="project" value="InterPro"/>
</dbReference>
<keyword evidence="2" id="KW-0813">Transport</keyword>
<dbReference type="PANTHER" id="PTHR43790:SF3">
    <property type="entry name" value="D-ALLOSE IMPORT ATP-BINDING PROTEIN ALSA-RELATED"/>
    <property type="match status" value="1"/>
</dbReference>
<evidence type="ECO:0000256" key="8">
    <source>
        <dbReference type="ARBA" id="ARBA00022967"/>
    </source>
</evidence>
<proteinExistence type="predicted"/>
<gene>
    <name evidence="11" type="ORF">U14_01681</name>
</gene>
<dbReference type="EMBL" id="DF820456">
    <property type="protein sequence ID" value="GAK50450.1"/>
    <property type="molecule type" value="Genomic_DNA"/>
</dbReference>
<keyword evidence="12" id="KW-1185">Reference proteome</keyword>
<dbReference type="InterPro" id="IPR003593">
    <property type="entry name" value="AAA+_ATPase"/>
</dbReference>